<proteinExistence type="predicted"/>
<feature type="domain" description="MYND-type" evidence="6">
    <location>
        <begin position="109"/>
        <end position="147"/>
    </location>
</feature>
<dbReference type="Gene3D" id="1.25.40.10">
    <property type="entry name" value="Tetratricopeptide repeat domain"/>
    <property type="match status" value="1"/>
</dbReference>
<dbReference type="GO" id="GO:0008270">
    <property type="term" value="F:zinc ion binding"/>
    <property type="evidence" value="ECO:0007669"/>
    <property type="project" value="UniProtKB-KW"/>
</dbReference>
<dbReference type="InterPro" id="IPR002893">
    <property type="entry name" value="Znf_MYND"/>
</dbReference>
<dbReference type="PANTHER" id="PTHR12197">
    <property type="entry name" value="HISTONE-LYSINE N-METHYLTRANSFERASE SMYD"/>
    <property type="match status" value="1"/>
</dbReference>
<dbReference type="Proteomes" id="UP000789831">
    <property type="component" value="Unassembled WGS sequence"/>
</dbReference>
<evidence type="ECO:0000259" key="5">
    <source>
        <dbReference type="PROSITE" id="PS50280"/>
    </source>
</evidence>
<evidence type="ECO:0000313" key="8">
    <source>
        <dbReference type="Proteomes" id="UP000789831"/>
    </source>
</evidence>
<dbReference type="Gene3D" id="2.170.270.10">
    <property type="entry name" value="SET domain"/>
    <property type="match status" value="1"/>
</dbReference>
<evidence type="ECO:0000256" key="4">
    <source>
        <dbReference type="PROSITE-ProRule" id="PRU00134"/>
    </source>
</evidence>
<dbReference type="SMART" id="SM00317">
    <property type="entry name" value="SET"/>
    <property type="match status" value="1"/>
</dbReference>
<dbReference type="Pfam" id="PF00856">
    <property type="entry name" value="SET"/>
    <property type="match status" value="1"/>
</dbReference>
<sequence>MTPPRLSFIDEIDDEVVTNPAVRKINQNDNTQMSKTEETNLAEIKSKNQAAVQSSTIKDLKLGNNVYMKETTEKGRGIFATENIKLGESILEEKPYAAVVDDNNLDKFCSGCFAKPAKLLRCSACNLLHYCSEKCQKSDWKQHKEECKTFVRLKHKPPASIRVICRILRKHSDDKDSYTAIENLNTNRTKFKQEEIETFAQLSILVKECVKISAAAGEMIDLFCRLTCNSFSVLDAEMIGIGVGIYTNTALINHSCVPNCLAVFDGSKLMVRNIRPIQKNEEITITYTDLGLPTMERRRELNERYFFLCRCELCKRYEFKENVDPRNALRCKTEGCLNPIEPPNPLDLQEEIVVKCSNCKQNISYDAADVENQIKESIDFYEKGMNLLTQDEKRAISQLERSFELQKNLLHISNQNVIKTRKSLIELYSKQRNWPMALSHSRQLIDVYRFLFTEWHPLIGIQLLVTGRILLCMHQDDEGMQNLRDSLRILEVSHGYQHNLTKSVADILKQMEREIAIRQGKFDCL</sequence>
<dbReference type="AlphaFoldDB" id="A0A9N8WKW0"/>
<gene>
    <name evidence="7" type="ORF">AGERDE_LOCUS3609</name>
</gene>
<dbReference type="Pfam" id="PF01753">
    <property type="entry name" value="zf-MYND"/>
    <property type="match status" value="1"/>
</dbReference>
<dbReference type="InterPro" id="IPR011990">
    <property type="entry name" value="TPR-like_helical_dom_sf"/>
</dbReference>
<dbReference type="PROSITE" id="PS01360">
    <property type="entry name" value="ZF_MYND_1"/>
    <property type="match status" value="1"/>
</dbReference>
<evidence type="ECO:0000256" key="3">
    <source>
        <dbReference type="ARBA" id="ARBA00022833"/>
    </source>
</evidence>
<name>A0A9N8WKW0_9GLOM</name>
<dbReference type="Gene3D" id="1.10.220.160">
    <property type="match status" value="1"/>
</dbReference>
<organism evidence="7 8">
    <name type="scientific">Ambispora gerdemannii</name>
    <dbReference type="NCBI Taxonomy" id="144530"/>
    <lineage>
        <taxon>Eukaryota</taxon>
        <taxon>Fungi</taxon>
        <taxon>Fungi incertae sedis</taxon>
        <taxon>Mucoromycota</taxon>
        <taxon>Glomeromycotina</taxon>
        <taxon>Glomeromycetes</taxon>
        <taxon>Archaeosporales</taxon>
        <taxon>Ambisporaceae</taxon>
        <taxon>Ambispora</taxon>
    </lineage>
</organism>
<feature type="domain" description="SET" evidence="5">
    <location>
        <begin position="64"/>
        <end position="288"/>
    </location>
</feature>
<dbReference type="OrthoDB" id="265717at2759"/>
<evidence type="ECO:0000256" key="1">
    <source>
        <dbReference type="ARBA" id="ARBA00022723"/>
    </source>
</evidence>
<keyword evidence="2 4" id="KW-0863">Zinc-finger</keyword>
<dbReference type="SUPFAM" id="SSF82199">
    <property type="entry name" value="SET domain"/>
    <property type="match status" value="1"/>
</dbReference>
<evidence type="ECO:0000259" key="6">
    <source>
        <dbReference type="PROSITE" id="PS50865"/>
    </source>
</evidence>
<dbReference type="PROSITE" id="PS50280">
    <property type="entry name" value="SET"/>
    <property type="match status" value="1"/>
</dbReference>
<comment type="caution">
    <text evidence="7">The sequence shown here is derived from an EMBL/GenBank/DDBJ whole genome shotgun (WGS) entry which is preliminary data.</text>
</comment>
<dbReference type="PANTHER" id="PTHR12197:SF251">
    <property type="entry name" value="EG:BACR7C10.4 PROTEIN"/>
    <property type="match status" value="1"/>
</dbReference>
<keyword evidence="3" id="KW-0862">Zinc</keyword>
<reference evidence="7" key="1">
    <citation type="submission" date="2021-06" db="EMBL/GenBank/DDBJ databases">
        <authorList>
            <person name="Kallberg Y."/>
            <person name="Tangrot J."/>
            <person name="Rosling A."/>
        </authorList>
    </citation>
    <scope>NUCLEOTIDE SEQUENCE</scope>
    <source>
        <strain evidence="7">MT106</strain>
    </source>
</reference>
<keyword evidence="1" id="KW-0479">Metal-binding</keyword>
<dbReference type="InterPro" id="IPR001214">
    <property type="entry name" value="SET_dom"/>
</dbReference>
<dbReference type="PROSITE" id="PS50865">
    <property type="entry name" value="ZF_MYND_2"/>
    <property type="match status" value="1"/>
</dbReference>
<protein>
    <submittedName>
        <fullName evidence="7">4314_t:CDS:1</fullName>
    </submittedName>
</protein>
<keyword evidence="8" id="KW-1185">Reference proteome</keyword>
<dbReference type="EMBL" id="CAJVPL010000366">
    <property type="protein sequence ID" value="CAG8488228.1"/>
    <property type="molecule type" value="Genomic_DNA"/>
</dbReference>
<dbReference type="InterPro" id="IPR046341">
    <property type="entry name" value="SET_dom_sf"/>
</dbReference>
<dbReference type="GO" id="GO:0005634">
    <property type="term" value="C:nucleus"/>
    <property type="evidence" value="ECO:0007669"/>
    <property type="project" value="TreeGrafter"/>
</dbReference>
<evidence type="ECO:0000313" key="7">
    <source>
        <dbReference type="EMBL" id="CAG8488228.1"/>
    </source>
</evidence>
<evidence type="ECO:0000256" key="2">
    <source>
        <dbReference type="ARBA" id="ARBA00022771"/>
    </source>
</evidence>
<dbReference type="Gene3D" id="6.10.140.2220">
    <property type="match status" value="1"/>
</dbReference>
<dbReference type="InterPro" id="IPR050869">
    <property type="entry name" value="H3K4_H4K5_MeTrfase"/>
</dbReference>
<accession>A0A9N8WKW0</accession>